<reference evidence="12" key="1">
    <citation type="journal article" date="2021" name="PeerJ">
        <title>Extensive microbial diversity within the chicken gut microbiome revealed by metagenomics and culture.</title>
        <authorList>
            <person name="Gilroy R."/>
            <person name="Ravi A."/>
            <person name="Getino M."/>
            <person name="Pursley I."/>
            <person name="Horton D.L."/>
            <person name="Alikhan N.F."/>
            <person name="Baker D."/>
            <person name="Gharbi K."/>
            <person name="Hall N."/>
            <person name="Watson M."/>
            <person name="Adriaenssens E.M."/>
            <person name="Foster-Nyarko E."/>
            <person name="Jarju S."/>
            <person name="Secka A."/>
            <person name="Antonio M."/>
            <person name="Oren A."/>
            <person name="Chaudhuri R.R."/>
            <person name="La Ragione R."/>
            <person name="Hildebrand F."/>
            <person name="Pallen M.J."/>
        </authorList>
    </citation>
    <scope>NUCLEOTIDE SEQUENCE</scope>
    <source>
        <strain evidence="12">5790</strain>
    </source>
</reference>
<evidence type="ECO:0000256" key="7">
    <source>
        <dbReference type="ARBA" id="ARBA00023012"/>
    </source>
</evidence>
<evidence type="ECO:0000256" key="6">
    <source>
        <dbReference type="ARBA" id="ARBA00022777"/>
    </source>
</evidence>
<keyword evidence="9" id="KW-1133">Transmembrane helix</keyword>
<evidence type="ECO:0000256" key="5">
    <source>
        <dbReference type="ARBA" id="ARBA00022679"/>
    </source>
</evidence>
<dbReference type="InterPro" id="IPR003660">
    <property type="entry name" value="HAMP_dom"/>
</dbReference>
<sequence>MQRRLLAAAKFVLFFALSAGVTTCSFLLFFHYMELDEFAVRQSAPVTFFNIIFLSLIFTVFYEIYRQFAVERPVKRILKGIEYFMRGDFSIRIKKLRRHGDVNEFDNIIDGFNKMAEELSGVETLRTDFIANVSHELKTPLAVIQNYGVMLQAQSLDEERRIEYAKSITDASRRLANLITNILKLNRLENQQIFPDTKEYNLGRQLCECLIGFEDAWERKNLNIETDIDDNIIINADEELLSLVWNNLFSNAVKFNKEGGSIGVCLMRDGGCAVVEVSDTGCGISPKVGAHIFEKFYQGDNSHAAEGNGLGLALVKRVIDIIGGEISVNSVPGEGSVFSVRLKL</sequence>
<dbReference type="Gene3D" id="3.30.565.10">
    <property type="entry name" value="Histidine kinase-like ATPase, C-terminal domain"/>
    <property type="match status" value="1"/>
</dbReference>
<name>A0A9D1PS10_9FIRM</name>
<keyword evidence="9" id="KW-0812">Transmembrane</keyword>
<comment type="catalytic activity">
    <reaction evidence="1">
        <text>ATP + protein L-histidine = ADP + protein N-phospho-L-histidine.</text>
        <dbReference type="EC" id="2.7.13.3"/>
    </reaction>
</comment>
<evidence type="ECO:0000313" key="13">
    <source>
        <dbReference type="Proteomes" id="UP000824162"/>
    </source>
</evidence>
<dbReference type="InterPro" id="IPR003594">
    <property type="entry name" value="HATPase_dom"/>
</dbReference>
<keyword evidence="6 12" id="KW-0418">Kinase</keyword>
<dbReference type="CDD" id="cd06225">
    <property type="entry name" value="HAMP"/>
    <property type="match status" value="1"/>
</dbReference>
<dbReference type="CDD" id="cd00075">
    <property type="entry name" value="HATPase"/>
    <property type="match status" value="1"/>
</dbReference>
<accession>A0A9D1PS10</accession>
<comment type="caution">
    <text evidence="12">The sequence shown here is derived from an EMBL/GenBank/DDBJ whole genome shotgun (WGS) entry which is preliminary data.</text>
</comment>
<keyword evidence="5" id="KW-0808">Transferase</keyword>
<keyword evidence="7" id="KW-0902">Two-component regulatory system</keyword>
<evidence type="ECO:0000256" key="1">
    <source>
        <dbReference type="ARBA" id="ARBA00000085"/>
    </source>
</evidence>
<dbReference type="SUPFAM" id="SSF55874">
    <property type="entry name" value="ATPase domain of HSP90 chaperone/DNA topoisomerase II/histidine kinase"/>
    <property type="match status" value="1"/>
</dbReference>
<evidence type="ECO:0000313" key="12">
    <source>
        <dbReference type="EMBL" id="HIV86157.1"/>
    </source>
</evidence>
<keyword evidence="4" id="KW-0597">Phosphoprotein</keyword>
<comment type="subcellular location">
    <subcellularLocation>
        <location evidence="2">Membrane</location>
    </subcellularLocation>
</comment>
<organism evidence="12 13">
    <name type="scientific">Candidatus Monoglobus merdigallinarum</name>
    <dbReference type="NCBI Taxonomy" id="2838698"/>
    <lineage>
        <taxon>Bacteria</taxon>
        <taxon>Bacillati</taxon>
        <taxon>Bacillota</taxon>
        <taxon>Clostridia</taxon>
        <taxon>Monoglobales</taxon>
        <taxon>Monoglobaceae</taxon>
        <taxon>Monoglobus</taxon>
    </lineage>
</organism>
<reference evidence="12" key="2">
    <citation type="submission" date="2021-04" db="EMBL/GenBank/DDBJ databases">
        <authorList>
            <person name="Gilroy R."/>
        </authorList>
    </citation>
    <scope>NUCLEOTIDE SEQUENCE</scope>
    <source>
        <strain evidence="12">5790</strain>
    </source>
</reference>
<dbReference type="SMART" id="SM00388">
    <property type="entry name" value="HisKA"/>
    <property type="match status" value="1"/>
</dbReference>
<dbReference type="Pfam" id="PF02518">
    <property type="entry name" value="HATPase_c"/>
    <property type="match status" value="1"/>
</dbReference>
<dbReference type="FunFam" id="3.30.565.10:FF:000006">
    <property type="entry name" value="Sensor histidine kinase WalK"/>
    <property type="match status" value="1"/>
</dbReference>
<feature type="domain" description="Histidine kinase" evidence="10">
    <location>
        <begin position="132"/>
        <end position="344"/>
    </location>
</feature>
<evidence type="ECO:0000256" key="3">
    <source>
        <dbReference type="ARBA" id="ARBA00012438"/>
    </source>
</evidence>
<feature type="domain" description="HAMP" evidence="11">
    <location>
        <begin position="68"/>
        <end position="124"/>
    </location>
</feature>
<dbReference type="GO" id="GO:0000155">
    <property type="term" value="F:phosphorelay sensor kinase activity"/>
    <property type="evidence" value="ECO:0007669"/>
    <property type="project" value="InterPro"/>
</dbReference>
<evidence type="ECO:0000256" key="4">
    <source>
        <dbReference type="ARBA" id="ARBA00022553"/>
    </source>
</evidence>
<dbReference type="Pfam" id="PF00512">
    <property type="entry name" value="HisKA"/>
    <property type="match status" value="1"/>
</dbReference>
<dbReference type="InterPro" id="IPR005467">
    <property type="entry name" value="His_kinase_dom"/>
</dbReference>
<dbReference type="EMBL" id="DXIJ01000105">
    <property type="protein sequence ID" value="HIV86157.1"/>
    <property type="molecule type" value="Genomic_DNA"/>
</dbReference>
<dbReference type="Gene3D" id="6.10.340.10">
    <property type="match status" value="1"/>
</dbReference>
<gene>
    <name evidence="12" type="ORF">H9900_05035</name>
</gene>
<dbReference type="PRINTS" id="PR00344">
    <property type="entry name" value="BCTRLSENSOR"/>
</dbReference>
<dbReference type="PANTHER" id="PTHR43711:SF26">
    <property type="entry name" value="SENSOR HISTIDINE KINASE RCSC"/>
    <property type="match status" value="1"/>
</dbReference>
<protein>
    <recommendedName>
        <fullName evidence="3">histidine kinase</fullName>
        <ecNumber evidence="3">2.7.13.3</ecNumber>
    </recommendedName>
</protein>
<proteinExistence type="predicted"/>
<dbReference type="PANTHER" id="PTHR43711">
    <property type="entry name" value="TWO-COMPONENT HISTIDINE KINASE"/>
    <property type="match status" value="1"/>
</dbReference>
<evidence type="ECO:0000259" key="10">
    <source>
        <dbReference type="PROSITE" id="PS50109"/>
    </source>
</evidence>
<dbReference type="PROSITE" id="PS50109">
    <property type="entry name" value="HIS_KIN"/>
    <property type="match status" value="1"/>
</dbReference>
<evidence type="ECO:0000256" key="2">
    <source>
        <dbReference type="ARBA" id="ARBA00004370"/>
    </source>
</evidence>
<dbReference type="GO" id="GO:0016020">
    <property type="term" value="C:membrane"/>
    <property type="evidence" value="ECO:0007669"/>
    <property type="project" value="UniProtKB-SubCell"/>
</dbReference>
<dbReference type="Gene3D" id="1.10.287.130">
    <property type="match status" value="1"/>
</dbReference>
<feature type="transmembrane region" description="Helical" evidence="9">
    <location>
        <begin position="44"/>
        <end position="65"/>
    </location>
</feature>
<keyword evidence="8 9" id="KW-0472">Membrane</keyword>
<dbReference type="InterPro" id="IPR004358">
    <property type="entry name" value="Sig_transdc_His_kin-like_C"/>
</dbReference>
<evidence type="ECO:0000259" key="11">
    <source>
        <dbReference type="PROSITE" id="PS50885"/>
    </source>
</evidence>
<feature type="transmembrane region" description="Helical" evidence="9">
    <location>
        <begin position="12"/>
        <end position="32"/>
    </location>
</feature>
<dbReference type="SMART" id="SM00387">
    <property type="entry name" value="HATPase_c"/>
    <property type="match status" value="1"/>
</dbReference>
<dbReference type="InterPro" id="IPR036097">
    <property type="entry name" value="HisK_dim/P_sf"/>
</dbReference>
<dbReference type="Proteomes" id="UP000824162">
    <property type="component" value="Unassembled WGS sequence"/>
</dbReference>
<dbReference type="CDD" id="cd00082">
    <property type="entry name" value="HisKA"/>
    <property type="match status" value="1"/>
</dbReference>
<dbReference type="EC" id="2.7.13.3" evidence="3"/>
<evidence type="ECO:0000256" key="8">
    <source>
        <dbReference type="ARBA" id="ARBA00023136"/>
    </source>
</evidence>
<dbReference type="InterPro" id="IPR050736">
    <property type="entry name" value="Sensor_HK_Regulatory"/>
</dbReference>
<dbReference type="SUPFAM" id="SSF47384">
    <property type="entry name" value="Homodimeric domain of signal transducing histidine kinase"/>
    <property type="match status" value="1"/>
</dbReference>
<dbReference type="InterPro" id="IPR003661">
    <property type="entry name" value="HisK_dim/P_dom"/>
</dbReference>
<dbReference type="AlphaFoldDB" id="A0A9D1PS10"/>
<dbReference type="FunFam" id="1.10.287.130:FF:000001">
    <property type="entry name" value="Two-component sensor histidine kinase"/>
    <property type="match status" value="1"/>
</dbReference>
<dbReference type="InterPro" id="IPR036890">
    <property type="entry name" value="HATPase_C_sf"/>
</dbReference>
<evidence type="ECO:0000256" key="9">
    <source>
        <dbReference type="SAM" id="Phobius"/>
    </source>
</evidence>
<dbReference type="PROSITE" id="PS50885">
    <property type="entry name" value="HAMP"/>
    <property type="match status" value="1"/>
</dbReference>